<dbReference type="GO" id="GO:0004252">
    <property type="term" value="F:serine-type endopeptidase activity"/>
    <property type="evidence" value="ECO:0007669"/>
    <property type="project" value="UniProtKB-UniRule"/>
</dbReference>
<evidence type="ECO:0000259" key="9">
    <source>
        <dbReference type="Pfam" id="PF20009"/>
    </source>
</evidence>
<comment type="similarity">
    <text evidence="4">Belongs to the peptidase S8 family.</text>
</comment>
<keyword evidence="3 4" id="KW-0720">Serine protease</keyword>
<dbReference type="Pfam" id="PF20009">
    <property type="entry name" value="GEVED"/>
    <property type="match status" value="2"/>
</dbReference>
<evidence type="ECO:0000313" key="11">
    <source>
        <dbReference type="Proteomes" id="UP000253919"/>
    </source>
</evidence>
<dbReference type="InterPro" id="IPR045474">
    <property type="entry name" value="GEVED"/>
</dbReference>
<gene>
    <name evidence="10" type="ORF">AHMF7616_04170</name>
</gene>
<evidence type="ECO:0000256" key="5">
    <source>
        <dbReference type="SAM" id="SignalP"/>
    </source>
</evidence>
<feature type="active site" description="Charge relay system" evidence="4">
    <location>
        <position position="289"/>
    </location>
</feature>
<evidence type="ECO:0000313" key="10">
    <source>
        <dbReference type="EMBL" id="RDC65540.1"/>
    </source>
</evidence>
<keyword evidence="11" id="KW-1185">Reference proteome</keyword>
<evidence type="ECO:0000256" key="3">
    <source>
        <dbReference type="ARBA" id="ARBA00022825"/>
    </source>
</evidence>
<dbReference type="InterPro" id="IPR023828">
    <property type="entry name" value="Peptidase_S8_Ser-AS"/>
</dbReference>
<feature type="chain" id="PRO_5016785570" evidence="5">
    <location>
        <begin position="22"/>
        <end position="1454"/>
    </location>
</feature>
<accession>A0A369QMH3</accession>
<dbReference type="CDD" id="cd00603">
    <property type="entry name" value="IPT_PCSR"/>
    <property type="match status" value="1"/>
</dbReference>
<dbReference type="Gene3D" id="2.60.40.4070">
    <property type="match status" value="1"/>
</dbReference>
<dbReference type="Proteomes" id="UP000253919">
    <property type="component" value="Unassembled WGS sequence"/>
</dbReference>
<feature type="domain" description="Peptidase S8/S53" evidence="6">
    <location>
        <begin position="244"/>
        <end position="527"/>
    </location>
</feature>
<keyword evidence="2 4" id="KW-0378">Hydrolase</keyword>
<dbReference type="PANTHER" id="PTHR42754:SF1">
    <property type="entry name" value="LIPOPROTEIN"/>
    <property type="match status" value="1"/>
</dbReference>
<dbReference type="InterPro" id="IPR022398">
    <property type="entry name" value="Peptidase_S8_His-AS"/>
</dbReference>
<evidence type="ECO:0000256" key="1">
    <source>
        <dbReference type="ARBA" id="ARBA00022670"/>
    </source>
</evidence>
<feature type="domain" description="Secretion system C-terminal sorting" evidence="8">
    <location>
        <begin position="1375"/>
        <end position="1451"/>
    </location>
</feature>
<feature type="signal peptide" evidence="5">
    <location>
        <begin position="1"/>
        <end position="21"/>
    </location>
</feature>
<evidence type="ECO:0000256" key="2">
    <source>
        <dbReference type="ARBA" id="ARBA00022801"/>
    </source>
</evidence>
<dbReference type="InterPro" id="IPR002909">
    <property type="entry name" value="IPT_dom"/>
</dbReference>
<feature type="domain" description="GEVED" evidence="9">
    <location>
        <begin position="838"/>
        <end position="913"/>
    </location>
</feature>
<dbReference type="SUPFAM" id="SSF52743">
    <property type="entry name" value="Subtilisin-like"/>
    <property type="match status" value="1"/>
</dbReference>
<organism evidence="10 11">
    <name type="scientific">Adhaeribacter pallidiroseus</name>
    <dbReference type="NCBI Taxonomy" id="2072847"/>
    <lineage>
        <taxon>Bacteria</taxon>
        <taxon>Pseudomonadati</taxon>
        <taxon>Bacteroidota</taxon>
        <taxon>Cytophagia</taxon>
        <taxon>Cytophagales</taxon>
        <taxon>Hymenobacteraceae</taxon>
        <taxon>Adhaeribacter</taxon>
    </lineage>
</organism>
<keyword evidence="5" id="KW-0732">Signal</keyword>
<dbReference type="PROSITE" id="PS51892">
    <property type="entry name" value="SUBTILASE"/>
    <property type="match status" value="1"/>
</dbReference>
<name>A0A369QMH3_9BACT</name>
<evidence type="ECO:0000256" key="4">
    <source>
        <dbReference type="PROSITE-ProRule" id="PRU01240"/>
    </source>
</evidence>
<dbReference type="Pfam" id="PF18962">
    <property type="entry name" value="Por_Secre_tail"/>
    <property type="match status" value="1"/>
</dbReference>
<dbReference type="Pfam" id="PF00082">
    <property type="entry name" value="Peptidase_S8"/>
    <property type="match status" value="1"/>
</dbReference>
<dbReference type="InterPro" id="IPR036852">
    <property type="entry name" value="Peptidase_S8/S53_dom_sf"/>
</dbReference>
<dbReference type="SUPFAM" id="SSF81296">
    <property type="entry name" value="E set domains"/>
    <property type="match status" value="1"/>
</dbReference>
<keyword evidence="1 4" id="KW-0645">Protease</keyword>
<dbReference type="InterPro" id="IPR014756">
    <property type="entry name" value="Ig_E-set"/>
</dbReference>
<feature type="domain" description="IPT/TIG" evidence="7">
    <location>
        <begin position="542"/>
        <end position="611"/>
    </location>
</feature>
<dbReference type="GO" id="GO:0006508">
    <property type="term" value="P:proteolysis"/>
    <property type="evidence" value="ECO:0007669"/>
    <property type="project" value="UniProtKB-KW"/>
</dbReference>
<feature type="active site" description="Charge relay system" evidence="4">
    <location>
        <position position="468"/>
    </location>
</feature>
<dbReference type="Gene3D" id="3.40.50.200">
    <property type="entry name" value="Peptidase S8/S53 domain"/>
    <property type="match status" value="1"/>
</dbReference>
<dbReference type="EMBL" id="QASA01000001">
    <property type="protein sequence ID" value="RDC65540.1"/>
    <property type="molecule type" value="Genomic_DNA"/>
</dbReference>
<dbReference type="PROSITE" id="PS00137">
    <property type="entry name" value="SUBTILASE_HIS"/>
    <property type="match status" value="1"/>
</dbReference>
<reference evidence="10 11" key="1">
    <citation type="submission" date="2018-04" db="EMBL/GenBank/DDBJ databases">
        <title>Adhaeribacter sp. HMF7616 genome sequencing and assembly.</title>
        <authorList>
            <person name="Kang H."/>
            <person name="Kang J."/>
            <person name="Cha I."/>
            <person name="Kim H."/>
            <person name="Joh K."/>
        </authorList>
    </citation>
    <scope>NUCLEOTIDE SEQUENCE [LARGE SCALE GENOMIC DNA]</scope>
    <source>
        <strain evidence="10 11">HMF7616</strain>
    </source>
</reference>
<feature type="domain" description="GEVED" evidence="9">
    <location>
        <begin position="691"/>
        <end position="767"/>
    </location>
</feature>
<dbReference type="InterPro" id="IPR013783">
    <property type="entry name" value="Ig-like_fold"/>
</dbReference>
<evidence type="ECO:0000259" key="7">
    <source>
        <dbReference type="Pfam" id="PF01833"/>
    </source>
</evidence>
<feature type="active site" description="Charge relay system" evidence="4">
    <location>
        <position position="252"/>
    </location>
</feature>
<dbReference type="PANTHER" id="PTHR42754">
    <property type="entry name" value="ENDOGLUCANASE"/>
    <property type="match status" value="1"/>
</dbReference>
<proteinExistence type="inferred from homology"/>
<protein>
    <submittedName>
        <fullName evidence="10">Thermitase</fullName>
        <ecNumber evidence="10">3.4.21.66</ecNumber>
    </submittedName>
</protein>
<dbReference type="Pfam" id="PF01833">
    <property type="entry name" value="TIG"/>
    <property type="match status" value="1"/>
</dbReference>
<dbReference type="Gene3D" id="2.60.40.10">
    <property type="entry name" value="Immunoglobulins"/>
    <property type="match status" value="1"/>
</dbReference>
<dbReference type="InterPro" id="IPR000209">
    <property type="entry name" value="Peptidase_S8/S53_dom"/>
</dbReference>
<sequence length="1454" mass="155220">MKIKIFTIWLCLIMPFFTAMAQLKLTAPEEYTYYRNGKKVRLTPQTDEVYVTYSSKVNLATGKMQAAKLQNQVTKVEPRDVFAPLNAVRYRLNSRNKALSISGQAITNQFTSNPEVITAYPAFKIGKDKVYLGNKITYVLKKDSNKEKVNAFLKNNKSAVVEKIDLGDRIMYVVAIEKGGSVFKIANGLYENGLVEYAEPDFSFSGRSHYLPNDPFFTSQWFLHQESDADIDAPEAWDITTGSSSVVVAVMDGHGYDLAHPDLEGKIVNPYDAYNDSNTPFPQNEFANHGTPCAGIIAAATHNRKGGASVGNNIKVMPVSMGHDVRDGSNGDGDWSTNSISIARAAAKIIATPGVVAVSNSYNFNSSDFAAAVEVSFNAMCYNSRGGLGAVILASTGNNGQPNAKFYPAAYDVVVGVGSSNNYDTRTPSSNYGGYTDIVAPGTNILTLDRSGPPGKSSDDYMLFDGTSAACPVAAAVVGLTASLRPEYGVMQHTIALLKSAEKVGGYTYYPAAGHPYGTWNNEMGHGRVNVHRALQFIQGLPQVYGFSPAGGPVGTKVTITGKSFLGASLVTFNGVSAEFSVLNETTILATSPAGGTSGYIQVSNAAGTGTSPKQWSLSAYCTPLYEMPCATGDYINLFGLNTLLNLNSGCNGQTANYINYEPIGAHTTNLSRGKSYSISMQGGPNLSQGFGVWLDYNNDGDFNDTGEFIYKSPGAGKNVFSGTITIPANAPTGLRRLRVRTKYYAVPAANESCTTFNTGETEDYTVAIGYCVPTLNCQLGNYINNFSFNTLAHNNSGCEGIIGGYSNFPPSGTLTTTVAKGQRYTLKVQSGTLPQGFGVWIDYNNDQNFDANEFVYGSPIGTELYSATVTIPTNVSTGLRRMRVMSKYNTLVTGTDACTDFANGEVEDYTITIANGGVASTEWNKRFGGTGNDLLSIAIKTADGGYLLGGQSDSDISGDKSQSNLGAYDYWIVKTDAAGNKQWEKRYGGSGRDNLNALVQTSDGGYLLGGNSLSGISGDKSQASRGGRDYWVIKISNTGTKQWDKRFGGSGDEDLKVILPLANGEYLLAGFSLSGAGGDKTQASKGGQDFWVVKLNSTGGKLWDKSFGGNSDDILNAAITTTDGGFLIGGGSASGASGDKTQATRGARDYWVVKLNANGAKQWDKRFGGSLDDDLQALTRTADNNFLLGGISASAANGDRSQTSQGGNDFWIVKINSDGTKLWDKRFGGSSSDELKSITTTSDGGYLLGGRSNSSNNGDKSQGSQGSYDYWIVKINTTGGKQWDKRYGGNAEEDLRTVFPTSDGGYVLAGRSVSGISGDKTQVSQGGTDFWLVKVPLVSIVLTYPVDSTPAADAAKVVESETEPIKAKLSLNTYPNPFRDKLTVDFTPEKTGQATIKVYDSQGTEVKTLLQGEVEAGKKYELSWQLTSEKDGIYIIRLSTAGAVTATKVILIK</sequence>
<dbReference type="PROSITE" id="PS00138">
    <property type="entry name" value="SUBTILASE_SER"/>
    <property type="match status" value="1"/>
</dbReference>
<dbReference type="InterPro" id="IPR026444">
    <property type="entry name" value="Secre_tail"/>
</dbReference>
<comment type="caution">
    <text evidence="10">The sequence shown here is derived from an EMBL/GenBank/DDBJ whole genome shotgun (WGS) entry which is preliminary data.</text>
</comment>
<evidence type="ECO:0000259" key="8">
    <source>
        <dbReference type="Pfam" id="PF18962"/>
    </source>
</evidence>
<evidence type="ECO:0000259" key="6">
    <source>
        <dbReference type="Pfam" id="PF00082"/>
    </source>
</evidence>
<dbReference type="EC" id="3.4.21.66" evidence="10"/>
<dbReference type="NCBIfam" id="TIGR04183">
    <property type="entry name" value="Por_Secre_tail"/>
    <property type="match status" value="1"/>
</dbReference>